<dbReference type="EMBL" id="JAACXV010000159">
    <property type="protein sequence ID" value="KAF7282721.1"/>
    <property type="molecule type" value="Genomic_DNA"/>
</dbReference>
<evidence type="ECO:0000256" key="7">
    <source>
        <dbReference type="RuleBase" id="RU003435"/>
    </source>
</evidence>
<keyword evidence="4 7" id="KW-0378">Hydrolase</keyword>
<dbReference type="InterPro" id="IPR001567">
    <property type="entry name" value="Pept_M3A_M3B_dom"/>
</dbReference>
<evidence type="ECO:0000256" key="3">
    <source>
        <dbReference type="ARBA" id="ARBA00022723"/>
    </source>
</evidence>
<sequence length="557" mass="64509">MKGLGELEGKLNGLELDEKRKATVMYNLSKLAQERHDFKFKNDISTRQHAQIVSDRTIVRDFPDDLLKATALDPNYHLNGPWKFTLQPHVYMRLMEHCPSRDIRWLLWKANVNRGSVGGVKELATSLHVEEIRFLKNDTAKHLGYHSYVDMSMETKMAGSRQAVDQMLDVLLESAKPAQDEELQLLLEYANERGFKTDCLELWDVPYWRRKQRLSLYNYSEDKLKEYFPLNVVLDGLFQLCENLFNIVIKTRTGVTAWHKDVRYYDVFEPHSSAPVAGFYLDPYARGDDKMRVQNSGWVVGMQSKSQVTDSIPLAALIFNFEPPTAEGQSYLTFEEVKALFQKFGQSLQHLLTRTYYAEVAGSSNVEWDAVEICSNILPHWLFNKDVIESISSHRDSGDKLPAAMFQNLCKAQNHMAGVDLCRELYLSALDLELYSTKDYWLDVVKGLWPKYRSFELHYKYDAHPCSFMQIFTDEWAAAFYSHLWARMIAADVYSAFYEVRDDEQQIRDVGKRFRDTFLALGGSEQCSQIFREFRGRDPSPTALLKSLGIKKCKQEN</sequence>
<dbReference type="InterPro" id="IPR034005">
    <property type="entry name" value="M3A_DCP"/>
</dbReference>
<dbReference type="InterPro" id="IPR024079">
    <property type="entry name" value="MetalloPept_cat_dom_sf"/>
</dbReference>
<gene>
    <name evidence="9" type="ORF">GWI33_002115</name>
</gene>
<dbReference type="GO" id="GO:0046872">
    <property type="term" value="F:metal ion binding"/>
    <property type="evidence" value="ECO:0007669"/>
    <property type="project" value="UniProtKB-UniRule"/>
</dbReference>
<feature type="domain" description="Peptidase M3A/M3B catalytic" evidence="8">
    <location>
        <begin position="94"/>
        <end position="549"/>
    </location>
</feature>
<evidence type="ECO:0000313" key="10">
    <source>
        <dbReference type="Proteomes" id="UP000625711"/>
    </source>
</evidence>
<reference evidence="9" key="1">
    <citation type="submission" date="2020-08" db="EMBL/GenBank/DDBJ databases">
        <title>Genome sequencing and assembly of the red palm weevil Rhynchophorus ferrugineus.</title>
        <authorList>
            <person name="Dias G.B."/>
            <person name="Bergman C.M."/>
            <person name="Manee M."/>
        </authorList>
    </citation>
    <scope>NUCLEOTIDE SEQUENCE</scope>
    <source>
        <strain evidence="9">AA-2017</strain>
        <tissue evidence="9">Whole larva</tissue>
    </source>
</reference>
<accession>A0A834MHR5</accession>
<dbReference type="OrthoDB" id="534666at2759"/>
<dbReference type="Pfam" id="PF01432">
    <property type="entry name" value="Peptidase_M3"/>
    <property type="match status" value="1"/>
</dbReference>
<name>A0A834MHR5_RHYFE</name>
<dbReference type="Proteomes" id="UP000625711">
    <property type="component" value="Unassembled WGS sequence"/>
</dbReference>
<dbReference type="Gene3D" id="3.40.390.10">
    <property type="entry name" value="Collagenase (Catalytic Domain)"/>
    <property type="match status" value="1"/>
</dbReference>
<evidence type="ECO:0000256" key="2">
    <source>
        <dbReference type="ARBA" id="ARBA00022670"/>
    </source>
</evidence>
<keyword evidence="2 7" id="KW-0645">Protease</keyword>
<comment type="similarity">
    <text evidence="1 7">Belongs to the peptidase M3 family.</text>
</comment>
<dbReference type="InterPro" id="IPR045090">
    <property type="entry name" value="Pept_M3A_M3B"/>
</dbReference>
<comment type="caution">
    <text evidence="9">The sequence shown here is derived from an EMBL/GenBank/DDBJ whole genome shotgun (WGS) entry which is preliminary data.</text>
</comment>
<dbReference type="InterPro" id="IPR024077">
    <property type="entry name" value="Neurolysin/TOP_dom2"/>
</dbReference>
<dbReference type="AlphaFoldDB" id="A0A834MHR5"/>
<evidence type="ECO:0000259" key="8">
    <source>
        <dbReference type="Pfam" id="PF01432"/>
    </source>
</evidence>
<dbReference type="PANTHER" id="PTHR11804:SF83">
    <property type="entry name" value="LD37516P"/>
    <property type="match status" value="1"/>
</dbReference>
<keyword evidence="6 7" id="KW-0482">Metalloprotease</keyword>
<dbReference type="PANTHER" id="PTHR11804">
    <property type="entry name" value="PROTEASE M3 THIMET OLIGOPEPTIDASE-RELATED"/>
    <property type="match status" value="1"/>
</dbReference>
<organism evidence="9 10">
    <name type="scientific">Rhynchophorus ferrugineus</name>
    <name type="common">Red palm weevil</name>
    <name type="synonym">Curculio ferrugineus</name>
    <dbReference type="NCBI Taxonomy" id="354439"/>
    <lineage>
        <taxon>Eukaryota</taxon>
        <taxon>Metazoa</taxon>
        <taxon>Ecdysozoa</taxon>
        <taxon>Arthropoda</taxon>
        <taxon>Hexapoda</taxon>
        <taxon>Insecta</taxon>
        <taxon>Pterygota</taxon>
        <taxon>Neoptera</taxon>
        <taxon>Endopterygota</taxon>
        <taxon>Coleoptera</taxon>
        <taxon>Polyphaga</taxon>
        <taxon>Cucujiformia</taxon>
        <taxon>Curculionidae</taxon>
        <taxon>Dryophthorinae</taxon>
        <taxon>Rhynchophorus</taxon>
    </lineage>
</organism>
<keyword evidence="10" id="KW-1185">Reference proteome</keyword>
<proteinExistence type="inferred from homology"/>
<dbReference type="Gene3D" id="1.10.1370.10">
    <property type="entry name" value="Neurolysin, domain 3"/>
    <property type="match status" value="1"/>
</dbReference>
<dbReference type="CDD" id="cd06456">
    <property type="entry name" value="M3A_DCP"/>
    <property type="match status" value="1"/>
</dbReference>
<keyword evidence="5 7" id="KW-0862">Zinc</keyword>
<evidence type="ECO:0000256" key="5">
    <source>
        <dbReference type="ARBA" id="ARBA00022833"/>
    </source>
</evidence>
<comment type="cofactor">
    <cofactor evidence="7">
        <name>Zn(2+)</name>
        <dbReference type="ChEBI" id="CHEBI:29105"/>
    </cofactor>
    <text evidence="7">Binds 1 zinc ion.</text>
</comment>
<evidence type="ECO:0000256" key="1">
    <source>
        <dbReference type="ARBA" id="ARBA00006040"/>
    </source>
</evidence>
<keyword evidence="3 7" id="KW-0479">Metal-binding</keyword>
<evidence type="ECO:0000256" key="6">
    <source>
        <dbReference type="ARBA" id="ARBA00023049"/>
    </source>
</evidence>
<evidence type="ECO:0000313" key="9">
    <source>
        <dbReference type="EMBL" id="KAF7282721.1"/>
    </source>
</evidence>
<protein>
    <recommendedName>
        <fullName evidence="8">Peptidase M3A/M3B catalytic domain-containing protein</fullName>
    </recommendedName>
</protein>
<dbReference type="SUPFAM" id="SSF55486">
    <property type="entry name" value="Metalloproteases ('zincins'), catalytic domain"/>
    <property type="match status" value="1"/>
</dbReference>
<dbReference type="GO" id="GO:0004222">
    <property type="term" value="F:metalloendopeptidase activity"/>
    <property type="evidence" value="ECO:0007669"/>
    <property type="project" value="InterPro"/>
</dbReference>
<evidence type="ECO:0000256" key="4">
    <source>
        <dbReference type="ARBA" id="ARBA00022801"/>
    </source>
</evidence>
<dbReference type="GO" id="GO:0006508">
    <property type="term" value="P:proteolysis"/>
    <property type="evidence" value="ECO:0007669"/>
    <property type="project" value="UniProtKB-KW"/>
</dbReference>